<comment type="similarity">
    <text evidence="1">Belongs to the sulfatase-modifying factor family.</text>
</comment>
<dbReference type="PANTHER" id="PTHR23150">
    <property type="entry name" value="SULFATASE MODIFYING FACTOR 1, 2"/>
    <property type="match status" value="1"/>
</dbReference>
<reference evidence="5" key="2">
    <citation type="journal article" date="2007" name="PLoS Biol.">
        <title>Survey sequencing and comparative analysis of the elephant shark (Callorhinchus milii) genome.</title>
        <authorList>
            <person name="Venkatesh B."/>
            <person name="Kirkness E.F."/>
            <person name="Loh Y.H."/>
            <person name="Halpern A.L."/>
            <person name="Lee A.P."/>
            <person name="Johnson J."/>
            <person name="Dandona N."/>
            <person name="Viswanathan L.D."/>
            <person name="Tay A."/>
            <person name="Venter J.C."/>
            <person name="Strausberg R.L."/>
            <person name="Brenner S."/>
        </authorList>
    </citation>
    <scope>NUCLEOTIDE SEQUENCE [LARGE SCALE GENOMIC DNA]</scope>
</reference>
<dbReference type="Proteomes" id="UP000314986">
    <property type="component" value="Unassembled WGS sequence"/>
</dbReference>
<dbReference type="GO" id="GO:0005783">
    <property type="term" value="C:endoplasmic reticulum"/>
    <property type="evidence" value="ECO:0007669"/>
    <property type="project" value="TreeGrafter"/>
</dbReference>
<evidence type="ECO:0000256" key="2">
    <source>
        <dbReference type="SAM" id="SignalP"/>
    </source>
</evidence>
<reference evidence="4" key="5">
    <citation type="submission" date="2025-09" db="UniProtKB">
        <authorList>
            <consortium name="Ensembl"/>
        </authorList>
    </citation>
    <scope>IDENTIFICATION</scope>
</reference>
<dbReference type="SUPFAM" id="SSF56436">
    <property type="entry name" value="C-type lectin-like"/>
    <property type="match status" value="1"/>
</dbReference>
<evidence type="ECO:0000313" key="5">
    <source>
        <dbReference type="Proteomes" id="UP000314986"/>
    </source>
</evidence>
<dbReference type="InterPro" id="IPR051043">
    <property type="entry name" value="Sulfatase_Mod_Factor_Kinase"/>
</dbReference>
<keyword evidence="2" id="KW-0732">Signal</keyword>
<feature type="domain" description="Sulfatase-modifying factor enzyme-like" evidence="3">
    <location>
        <begin position="25"/>
        <end position="126"/>
    </location>
</feature>
<evidence type="ECO:0000256" key="1">
    <source>
        <dbReference type="ARBA" id="ARBA00005310"/>
    </source>
</evidence>
<dbReference type="InterPro" id="IPR016187">
    <property type="entry name" value="CTDL_fold"/>
</dbReference>
<proteinExistence type="inferred from homology"/>
<keyword evidence="5" id="KW-1185">Reference proteome</keyword>
<evidence type="ECO:0000259" key="3">
    <source>
        <dbReference type="Pfam" id="PF03781"/>
    </source>
</evidence>
<dbReference type="Pfam" id="PF03781">
    <property type="entry name" value="FGE-sulfatase"/>
    <property type="match status" value="1"/>
</dbReference>
<accession>A0A4W3INJ0</accession>
<dbReference type="GeneTree" id="ENSGT00390000008983"/>
<reference evidence="4" key="4">
    <citation type="submission" date="2025-08" db="UniProtKB">
        <authorList>
            <consortium name="Ensembl"/>
        </authorList>
    </citation>
    <scope>IDENTIFICATION</scope>
</reference>
<gene>
    <name evidence="4" type="primary">sumf2</name>
</gene>
<feature type="chain" id="PRO_5021329273" description="Sulfatase-modifying factor enzyme-like domain-containing protein" evidence="2">
    <location>
        <begin position="23"/>
        <end position="153"/>
    </location>
</feature>
<protein>
    <recommendedName>
        <fullName evidence="3">Sulfatase-modifying factor enzyme-like domain-containing protein</fullName>
    </recommendedName>
</protein>
<name>A0A4W3INJ0_CALMI</name>
<reference evidence="5" key="1">
    <citation type="journal article" date="2006" name="Science">
        <title>Ancient noncoding elements conserved in the human genome.</title>
        <authorList>
            <person name="Venkatesh B."/>
            <person name="Kirkness E.F."/>
            <person name="Loh Y.H."/>
            <person name="Halpern A.L."/>
            <person name="Lee A.P."/>
            <person name="Johnson J."/>
            <person name="Dandona N."/>
            <person name="Viswanathan L.D."/>
            <person name="Tay A."/>
            <person name="Venter J.C."/>
            <person name="Strausberg R.L."/>
            <person name="Brenner S."/>
        </authorList>
    </citation>
    <scope>NUCLEOTIDE SEQUENCE [LARGE SCALE GENOMIC DNA]</scope>
</reference>
<dbReference type="PANTHER" id="PTHR23150:SF33">
    <property type="entry name" value="INACTIVE C-ALPHA-FORMYLGLYCINE-GENERATING ENZYME 2"/>
    <property type="match status" value="1"/>
</dbReference>
<dbReference type="InterPro" id="IPR005532">
    <property type="entry name" value="SUMF_dom"/>
</dbReference>
<evidence type="ECO:0000313" key="4">
    <source>
        <dbReference type="Ensembl" id="ENSCMIP00000028078.1"/>
    </source>
</evidence>
<reference evidence="5" key="3">
    <citation type="journal article" date="2014" name="Nature">
        <title>Elephant shark genome provides unique insights into gnathostome evolution.</title>
        <authorList>
            <consortium name="International Elephant Shark Genome Sequencing Consortium"/>
            <person name="Venkatesh B."/>
            <person name="Lee A.P."/>
            <person name="Ravi V."/>
            <person name="Maurya A.K."/>
            <person name="Lian M.M."/>
            <person name="Swann J.B."/>
            <person name="Ohta Y."/>
            <person name="Flajnik M.F."/>
            <person name="Sutoh Y."/>
            <person name="Kasahara M."/>
            <person name="Hoon S."/>
            <person name="Gangu V."/>
            <person name="Roy S.W."/>
            <person name="Irimia M."/>
            <person name="Korzh V."/>
            <person name="Kondrychyn I."/>
            <person name="Lim Z.W."/>
            <person name="Tay B.H."/>
            <person name="Tohari S."/>
            <person name="Kong K.W."/>
            <person name="Ho S."/>
            <person name="Lorente-Galdos B."/>
            <person name="Quilez J."/>
            <person name="Marques-Bonet T."/>
            <person name="Raney B.J."/>
            <person name="Ingham P.W."/>
            <person name="Tay A."/>
            <person name="Hillier L.W."/>
            <person name="Minx P."/>
            <person name="Boehm T."/>
            <person name="Wilson R.K."/>
            <person name="Brenner S."/>
            <person name="Warren W.C."/>
        </authorList>
    </citation>
    <scope>NUCLEOTIDE SEQUENCE [LARGE SCALE GENOMIC DNA]</scope>
</reference>
<dbReference type="AlphaFoldDB" id="A0A4W3INJ0"/>
<feature type="signal peptide" evidence="2">
    <location>
        <begin position="1"/>
        <end position="22"/>
    </location>
</feature>
<dbReference type="Ensembl" id="ENSCMIT00000028521.1">
    <property type="protein sequence ID" value="ENSCMIP00000028078.1"/>
    <property type="gene ID" value="ENSCMIG00000012201.1"/>
</dbReference>
<organism evidence="4 5">
    <name type="scientific">Callorhinchus milii</name>
    <name type="common">Ghost shark</name>
    <dbReference type="NCBI Taxonomy" id="7868"/>
    <lineage>
        <taxon>Eukaryota</taxon>
        <taxon>Metazoa</taxon>
        <taxon>Chordata</taxon>
        <taxon>Craniata</taxon>
        <taxon>Vertebrata</taxon>
        <taxon>Chondrichthyes</taxon>
        <taxon>Holocephali</taxon>
        <taxon>Chimaeriformes</taxon>
        <taxon>Callorhinchidae</taxon>
        <taxon>Callorhinchus</taxon>
    </lineage>
</organism>
<dbReference type="Gene3D" id="3.90.1580.10">
    <property type="entry name" value="paralog of FGE (formylglycine-generating enzyme)"/>
    <property type="match status" value="1"/>
</dbReference>
<sequence length="153" mass="17479">MRHYRLLSFLLCAWSWVRETSQDQRVVELAGGTFRMGTDASDARDGEAPARGVTVKPFAIDVHPVTNAEFREFVRSQKYKTEAESFGWSFVFEDFVSAELRKKVTQKIESAPWWLPVEKTFWRQVSVSVMMSESLISSWYPGCGSVTPLSTVK</sequence>
<dbReference type="InterPro" id="IPR042095">
    <property type="entry name" value="SUMF_sf"/>
</dbReference>